<proteinExistence type="inferred from homology"/>
<gene>
    <name evidence="13" type="ORF">DGYR_LOCUS2266</name>
</gene>
<dbReference type="SUPFAM" id="SSF82895">
    <property type="entry name" value="TSP-1 type 1 repeat"/>
    <property type="match status" value="1"/>
</dbReference>
<feature type="domain" description="EGF-like" evidence="12">
    <location>
        <begin position="90"/>
        <end position="129"/>
    </location>
</feature>
<evidence type="ECO:0000256" key="6">
    <source>
        <dbReference type="ARBA" id="ARBA00022968"/>
    </source>
</evidence>
<evidence type="ECO:0000256" key="8">
    <source>
        <dbReference type="ARBA" id="ARBA00023034"/>
    </source>
</evidence>
<feature type="disulfide bond" evidence="10">
    <location>
        <begin position="119"/>
        <end position="128"/>
    </location>
</feature>
<comment type="caution">
    <text evidence="10">Lacks conserved residue(s) required for the propagation of feature annotation.</text>
</comment>
<keyword evidence="8" id="KW-0333">Golgi apparatus</keyword>
<evidence type="ECO:0000256" key="9">
    <source>
        <dbReference type="ARBA" id="ARBA00023136"/>
    </source>
</evidence>
<comment type="subcellular location">
    <subcellularLocation>
        <location evidence="1">Golgi apparatus membrane</location>
        <topology evidence="1">Single-pass type II membrane protein</topology>
    </subcellularLocation>
</comment>
<feature type="disulfide bond" evidence="10">
    <location>
        <begin position="100"/>
        <end position="117"/>
    </location>
</feature>
<dbReference type="Pfam" id="PF00090">
    <property type="entry name" value="TSP_1"/>
    <property type="match status" value="1"/>
</dbReference>
<protein>
    <submittedName>
        <fullName evidence="13">DgyrCDS2414</fullName>
    </submittedName>
</protein>
<reference evidence="13 14" key="1">
    <citation type="submission" date="2020-08" db="EMBL/GenBank/DDBJ databases">
        <authorList>
            <person name="Hejnol A."/>
        </authorList>
    </citation>
    <scope>NUCLEOTIDE SEQUENCE [LARGE SCALE GENOMIC DNA]</scope>
</reference>
<evidence type="ECO:0000256" key="4">
    <source>
        <dbReference type="ARBA" id="ARBA00022679"/>
    </source>
</evidence>
<evidence type="ECO:0000256" key="7">
    <source>
        <dbReference type="ARBA" id="ARBA00022989"/>
    </source>
</evidence>
<feature type="transmembrane region" description="Helical" evidence="11">
    <location>
        <begin position="416"/>
        <end position="438"/>
    </location>
</feature>
<keyword evidence="5 11" id="KW-0812">Transmembrane</keyword>
<name>A0A7I8VC69_9ANNE</name>
<dbReference type="EMBL" id="CAJFCJ010000003">
    <property type="protein sequence ID" value="CAD5113235.1"/>
    <property type="molecule type" value="Genomic_DNA"/>
</dbReference>
<dbReference type="InterPro" id="IPR000742">
    <property type="entry name" value="EGF"/>
</dbReference>
<dbReference type="PROSITE" id="PS50026">
    <property type="entry name" value="EGF_3"/>
    <property type="match status" value="1"/>
</dbReference>
<evidence type="ECO:0000256" key="5">
    <source>
        <dbReference type="ARBA" id="ARBA00022692"/>
    </source>
</evidence>
<dbReference type="OrthoDB" id="6089910at2759"/>
<dbReference type="PROSITE" id="PS00022">
    <property type="entry name" value="EGF_1"/>
    <property type="match status" value="2"/>
</dbReference>
<dbReference type="InterPro" id="IPR036383">
    <property type="entry name" value="TSP1_rpt_sf"/>
</dbReference>
<accession>A0A7I8VC69</accession>
<dbReference type="AlphaFoldDB" id="A0A7I8VC69"/>
<evidence type="ECO:0000313" key="13">
    <source>
        <dbReference type="EMBL" id="CAD5113235.1"/>
    </source>
</evidence>
<keyword evidence="3" id="KW-0328">Glycosyltransferase</keyword>
<keyword evidence="10" id="KW-0245">EGF-like domain</keyword>
<evidence type="ECO:0000256" key="11">
    <source>
        <dbReference type="SAM" id="Phobius"/>
    </source>
</evidence>
<dbReference type="Proteomes" id="UP000549394">
    <property type="component" value="Unassembled WGS sequence"/>
</dbReference>
<sequence>MNCFSLFPSLKEYCRCKEGYFGVDCAQKIPFCDINKYKEGGQMRNGRYLCGEVKGQGTCFEGANTYHCSCSLGFTRDLNLLKDFDNCLLKADICNRLNSCGERENCYPSRDGTNFKCICKFGFTGNDCSTLMAYYDNWEPWRNFECQEKCYDKSSETSVVHSRRRKCINGNLKGQRCIGLPIEYKLCFKSKHEQLANRCIKPEWQEWQSISGGKCSKSCNGGIIKLIRKCWNSLDREVITVTKCQGLSSKTEICAQHDCPSDLIIENTGSWNSWGDFSVCDTECGIGEKIRIRTCSTGLGLCDGPAHDISACASNDCNGKPKHDNWFDWSFCLEDEKECFRVRSCNSSTCGGKARQQAPCIDQKCMGKSVAWMIEKLFDKTTKDHYLREIGAQEERTHNDLKEEKNKIRKKDFTNIIIIFFCVGGPLLIILFLLVLYYSYYQKHPSRKEAFVARKLKVYENDIRRRLTYARLASPQAFAAKVIREPDMFTHIPQASNLKSSCNTRPDNSDWRRMVRKTFGSVSIGKPWPTGEIFTTVQTLFLVGKTYDHKRDSLLTDEANLWKDMLIGNFRDHMLNDTIKTLMGLEWTYWKCSPMTHFVKVEENILINIPNLIKTVTQAAETGKGIIGSVRKGELVSRKGDLGLPVQTFPFHVLPIHLSAYTYVITAPALKQLLETSRYVRWLPLENVYFTGILPRIALIQIGHHPGLHYDIVHICDLKEKSSQFVAGKVAKKDLDILWKRFKDTMWTCQNGKLYHL</sequence>
<dbReference type="GO" id="GO:0016758">
    <property type="term" value="F:hexosyltransferase activity"/>
    <property type="evidence" value="ECO:0007669"/>
    <property type="project" value="InterPro"/>
</dbReference>
<dbReference type="PROSITE" id="PS50092">
    <property type="entry name" value="TSP1"/>
    <property type="match status" value="2"/>
</dbReference>
<evidence type="ECO:0000256" key="3">
    <source>
        <dbReference type="ARBA" id="ARBA00022676"/>
    </source>
</evidence>
<organism evidence="13 14">
    <name type="scientific">Dimorphilus gyrociliatus</name>
    <dbReference type="NCBI Taxonomy" id="2664684"/>
    <lineage>
        <taxon>Eukaryota</taxon>
        <taxon>Metazoa</taxon>
        <taxon>Spiralia</taxon>
        <taxon>Lophotrochozoa</taxon>
        <taxon>Annelida</taxon>
        <taxon>Polychaeta</taxon>
        <taxon>Polychaeta incertae sedis</taxon>
        <taxon>Dinophilidae</taxon>
        <taxon>Dimorphilus</taxon>
    </lineage>
</organism>
<keyword evidence="9 11" id="KW-0472">Membrane</keyword>
<dbReference type="PANTHER" id="PTHR11214:SF3">
    <property type="entry name" value="BETA-1,3-GALACTOSYLTRANSFERASE 6"/>
    <property type="match status" value="1"/>
</dbReference>
<comment type="similarity">
    <text evidence="2">Belongs to the glycosyltransferase 31 family.</text>
</comment>
<dbReference type="InterPro" id="IPR002659">
    <property type="entry name" value="Glyco_trans_31"/>
</dbReference>
<dbReference type="SMART" id="SM00209">
    <property type="entry name" value="TSP1"/>
    <property type="match status" value="2"/>
</dbReference>
<evidence type="ECO:0000259" key="12">
    <source>
        <dbReference type="PROSITE" id="PS50026"/>
    </source>
</evidence>
<dbReference type="PROSITE" id="PS01186">
    <property type="entry name" value="EGF_2"/>
    <property type="match status" value="2"/>
</dbReference>
<keyword evidence="14" id="KW-1185">Reference proteome</keyword>
<evidence type="ECO:0000256" key="10">
    <source>
        <dbReference type="PROSITE-ProRule" id="PRU00076"/>
    </source>
</evidence>
<dbReference type="GO" id="GO:0000139">
    <property type="term" value="C:Golgi membrane"/>
    <property type="evidence" value="ECO:0007669"/>
    <property type="project" value="UniProtKB-SubCell"/>
</dbReference>
<keyword evidence="10" id="KW-1015">Disulfide bond</keyword>
<keyword evidence="4" id="KW-0808">Transferase</keyword>
<dbReference type="Gene3D" id="2.20.100.10">
    <property type="entry name" value="Thrombospondin type-1 (TSP1) repeat"/>
    <property type="match status" value="1"/>
</dbReference>
<evidence type="ECO:0000313" key="14">
    <source>
        <dbReference type="Proteomes" id="UP000549394"/>
    </source>
</evidence>
<dbReference type="Pfam" id="PF01762">
    <property type="entry name" value="Galactosyl_T"/>
    <property type="match status" value="1"/>
</dbReference>
<evidence type="ECO:0000256" key="1">
    <source>
        <dbReference type="ARBA" id="ARBA00004323"/>
    </source>
</evidence>
<dbReference type="InterPro" id="IPR000884">
    <property type="entry name" value="TSP1_rpt"/>
</dbReference>
<dbReference type="PANTHER" id="PTHR11214">
    <property type="entry name" value="BETA-1,3-N-ACETYLGLUCOSAMINYLTRANSFERASE"/>
    <property type="match status" value="1"/>
</dbReference>
<dbReference type="GO" id="GO:0006493">
    <property type="term" value="P:protein O-linked glycosylation"/>
    <property type="evidence" value="ECO:0007669"/>
    <property type="project" value="TreeGrafter"/>
</dbReference>
<comment type="caution">
    <text evidence="13">The sequence shown here is derived from an EMBL/GenBank/DDBJ whole genome shotgun (WGS) entry which is preliminary data.</text>
</comment>
<keyword evidence="7 11" id="KW-1133">Transmembrane helix</keyword>
<keyword evidence="6" id="KW-0735">Signal-anchor</keyword>
<evidence type="ECO:0000256" key="2">
    <source>
        <dbReference type="ARBA" id="ARBA00008661"/>
    </source>
</evidence>